<organism evidence="3">
    <name type="scientific">Caenorhabditis brenneri</name>
    <name type="common">Nematode worm</name>
    <dbReference type="NCBI Taxonomy" id="135651"/>
    <lineage>
        <taxon>Eukaryota</taxon>
        <taxon>Metazoa</taxon>
        <taxon>Ecdysozoa</taxon>
        <taxon>Nematoda</taxon>
        <taxon>Chromadorea</taxon>
        <taxon>Rhabditida</taxon>
        <taxon>Rhabditina</taxon>
        <taxon>Rhabditomorpha</taxon>
        <taxon>Rhabditoidea</taxon>
        <taxon>Rhabditidae</taxon>
        <taxon>Peloderinae</taxon>
        <taxon>Caenorhabditis</taxon>
    </lineage>
</organism>
<sequence>MVEFETIVNPPQEVFEQIVKLTSETEDWAFQLNDYNFWSSNFDQFWLVTVVEKGTLNLVASVSLARWDGEDGPLFSVGMYYVVQKYRGTGLGKPIFQKVMDIAGDNNCTLTGVVKMSEKYAKDFGFDKCPPHWHLFSSLKLADFVIPEKVSDKYTSKKWSDVDYDALTAYDRTICTRDRKKLMTPWFNLKDTFSRVVLDQSGNIVGYGTIRLVTKNRLSPAPFYADNIEAAEVLLEELLEMVPNWQSYTSFGFLYPECNKDPLTLLEKFAKSKESVSTGVFIRSQFTKKLIPTPDHKVYGLADCAHQYV</sequence>
<evidence type="ECO:0000313" key="3">
    <source>
        <dbReference type="Proteomes" id="UP000008068"/>
    </source>
</evidence>
<evidence type="ECO:0000313" key="2">
    <source>
        <dbReference type="EMBL" id="EGT31524.1"/>
    </source>
</evidence>
<gene>
    <name evidence="2" type="ORF">CAEBREN_02258</name>
</gene>
<protein>
    <recommendedName>
        <fullName evidence="1">N-acetyltransferase domain-containing protein</fullName>
    </recommendedName>
</protein>
<evidence type="ECO:0000259" key="1">
    <source>
        <dbReference type="PROSITE" id="PS51186"/>
    </source>
</evidence>
<dbReference type="HOGENOM" id="CLU_078337_0_0_1"/>
<dbReference type="InterPro" id="IPR000182">
    <property type="entry name" value="GNAT_dom"/>
</dbReference>
<dbReference type="eggNOG" id="ENOG502S9B9">
    <property type="taxonomic scope" value="Eukaryota"/>
</dbReference>
<dbReference type="Gene3D" id="3.40.630.90">
    <property type="match status" value="1"/>
</dbReference>
<reference evidence="3" key="1">
    <citation type="submission" date="2011-07" db="EMBL/GenBank/DDBJ databases">
        <authorList>
            <consortium name="Caenorhabditis brenneri Sequencing and Analysis Consortium"/>
            <person name="Wilson R.K."/>
        </authorList>
    </citation>
    <scope>NUCLEOTIDE SEQUENCE [LARGE SCALE GENOMIC DNA]</scope>
    <source>
        <strain evidence="3">PB2801</strain>
    </source>
</reference>
<dbReference type="OrthoDB" id="6418983at2759"/>
<dbReference type="InterPro" id="IPR041496">
    <property type="entry name" value="YitH/HolE_GNAT"/>
</dbReference>
<accession>G0NHS6</accession>
<dbReference type="PANTHER" id="PTHR47408">
    <property type="entry name" value="PROTEIN CBG01304-RELATED"/>
    <property type="match status" value="1"/>
</dbReference>
<dbReference type="InterPro" id="IPR016181">
    <property type="entry name" value="Acyl_CoA_acyltransferase"/>
</dbReference>
<dbReference type="PROSITE" id="PS51186">
    <property type="entry name" value="GNAT"/>
    <property type="match status" value="1"/>
</dbReference>
<dbReference type="Proteomes" id="UP000008068">
    <property type="component" value="Unassembled WGS sequence"/>
</dbReference>
<dbReference type="GO" id="GO:0016747">
    <property type="term" value="F:acyltransferase activity, transferring groups other than amino-acyl groups"/>
    <property type="evidence" value="ECO:0007669"/>
    <property type="project" value="InterPro"/>
</dbReference>
<dbReference type="AlphaFoldDB" id="G0NHS6"/>
<feature type="domain" description="N-acetyltransferase" evidence="1">
    <location>
        <begin position="5"/>
        <end position="143"/>
    </location>
</feature>
<dbReference type="PANTHER" id="PTHR47408:SF2">
    <property type="entry name" value="DUF1248 DOMAIN-CONTAINING PROTEIN-RELATED"/>
    <property type="match status" value="1"/>
</dbReference>
<dbReference type="InParanoid" id="G0NHS6"/>
<dbReference type="Pfam" id="PF00583">
    <property type="entry name" value="Acetyltransf_1"/>
    <property type="match status" value="1"/>
</dbReference>
<name>G0NHS6_CAEBE</name>
<keyword evidence="3" id="KW-1185">Reference proteome</keyword>
<dbReference type="CDD" id="cd04301">
    <property type="entry name" value="NAT_SF"/>
    <property type="match status" value="1"/>
</dbReference>
<dbReference type="Gene3D" id="3.40.630.30">
    <property type="match status" value="1"/>
</dbReference>
<dbReference type="SUPFAM" id="SSF55729">
    <property type="entry name" value="Acyl-CoA N-acyltransferases (Nat)"/>
    <property type="match status" value="1"/>
</dbReference>
<dbReference type="OMA" id="YVRPEWR"/>
<dbReference type="STRING" id="135651.G0NHS6"/>
<proteinExistence type="predicted"/>
<dbReference type="FunCoup" id="G0NHS6">
    <property type="interactions" value="5"/>
</dbReference>
<dbReference type="EMBL" id="GL379886">
    <property type="protein sequence ID" value="EGT31524.1"/>
    <property type="molecule type" value="Genomic_DNA"/>
</dbReference>
<dbReference type="Pfam" id="PF18014">
    <property type="entry name" value="Acetyltransf_18"/>
    <property type="match status" value="1"/>
</dbReference>